<dbReference type="EMBL" id="NKUJ01000462">
    <property type="protein sequence ID" value="RMJ04845.1"/>
    <property type="molecule type" value="Genomic_DNA"/>
</dbReference>
<sequence length="141" mass="16150">MARQKSTNRKQNRKLNRNIKGLLSKCYKYGKLHGVELALYIDYPEKGEFVSYESDGYNCHDSIEKKKASQKAKNYSTTEVEKKLGLIQTKAALRRVERHQTKPTKDSRTTQPGLGACGTIVFKGFPKLPDFNLSLYQMNKD</sequence>
<dbReference type="AlphaFoldDB" id="A0A3M2RIX7"/>
<dbReference type="OrthoDB" id="3786035at2759"/>
<reference evidence="1 2" key="1">
    <citation type="submission" date="2017-06" db="EMBL/GenBank/DDBJ databases">
        <title>Comparative genomic analysis of Ambrosia Fusariam Clade fungi.</title>
        <authorList>
            <person name="Stajich J.E."/>
            <person name="Carrillo J."/>
            <person name="Kijimoto T."/>
            <person name="Eskalen A."/>
            <person name="O'Donnell K."/>
            <person name="Kasson M."/>
        </authorList>
    </citation>
    <scope>NUCLEOTIDE SEQUENCE [LARGE SCALE GENOMIC DNA]</scope>
    <source>
        <strain evidence="1">UCR3666</strain>
    </source>
</reference>
<name>A0A3M2RIX7_9HYPO</name>
<evidence type="ECO:0008006" key="3">
    <source>
        <dbReference type="Google" id="ProtNLM"/>
    </source>
</evidence>
<dbReference type="Proteomes" id="UP000277212">
    <property type="component" value="Unassembled WGS sequence"/>
</dbReference>
<keyword evidence="2" id="KW-1185">Reference proteome</keyword>
<evidence type="ECO:0000313" key="1">
    <source>
        <dbReference type="EMBL" id="RMJ04845.1"/>
    </source>
</evidence>
<protein>
    <recommendedName>
        <fullName evidence="3">MADS-box domain-containing protein</fullName>
    </recommendedName>
</protein>
<organism evidence="1 2">
    <name type="scientific">Fusarium kuroshium</name>
    <dbReference type="NCBI Taxonomy" id="2010991"/>
    <lineage>
        <taxon>Eukaryota</taxon>
        <taxon>Fungi</taxon>
        <taxon>Dikarya</taxon>
        <taxon>Ascomycota</taxon>
        <taxon>Pezizomycotina</taxon>
        <taxon>Sordariomycetes</taxon>
        <taxon>Hypocreomycetidae</taxon>
        <taxon>Hypocreales</taxon>
        <taxon>Nectriaceae</taxon>
        <taxon>Fusarium</taxon>
        <taxon>Fusarium solani species complex</taxon>
    </lineage>
</organism>
<evidence type="ECO:0000313" key="2">
    <source>
        <dbReference type="Proteomes" id="UP000277212"/>
    </source>
</evidence>
<comment type="caution">
    <text evidence="1">The sequence shown here is derived from an EMBL/GenBank/DDBJ whole genome shotgun (WGS) entry which is preliminary data.</text>
</comment>
<accession>A0A3M2RIX7</accession>
<proteinExistence type="predicted"/>
<gene>
    <name evidence="1" type="ORF">CDV36_014479</name>
</gene>